<keyword evidence="4" id="KW-1185">Reference proteome</keyword>
<protein>
    <submittedName>
        <fullName evidence="3">Uncharacterized protein</fullName>
    </submittedName>
</protein>
<dbReference type="AlphaFoldDB" id="A0A8J3LKH3"/>
<gene>
    <name evidence="3" type="ORF">Cme02nite_56210</name>
</gene>
<dbReference type="EMBL" id="BONJ01000030">
    <property type="protein sequence ID" value="GIG17289.1"/>
    <property type="molecule type" value="Genomic_DNA"/>
</dbReference>
<reference evidence="3" key="1">
    <citation type="submission" date="2021-01" db="EMBL/GenBank/DDBJ databases">
        <title>Whole genome shotgun sequence of Catellatospora methionotrophica NBRC 14553.</title>
        <authorList>
            <person name="Komaki H."/>
            <person name="Tamura T."/>
        </authorList>
    </citation>
    <scope>NUCLEOTIDE SEQUENCE</scope>
    <source>
        <strain evidence="3">NBRC 14553</strain>
    </source>
</reference>
<keyword evidence="2" id="KW-0812">Transmembrane</keyword>
<feature type="compositionally biased region" description="Polar residues" evidence="1">
    <location>
        <begin position="91"/>
        <end position="100"/>
    </location>
</feature>
<dbReference type="Proteomes" id="UP000660339">
    <property type="component" value="Unassembled WGS sequence"/>
</dbReference>
<comment type="caution">
    <text evidence="3">The sequence shown here is derived from an EMBL/GenBank/DDBJ whole genome shotgun (WGS) entry which is preliminary data.</text>
</comment>
<organism evidence="3 4">
    <name type="scientific">Catellatospora methionotrophica</name>
    <dbReference type="NCBI Taxonomy" id="121620"/>
    <lineage>
        <taxon>Bacteria</taxon>
        <taxon>Bacillati</taxon>
        <taxon>Actinomycetota</taxon>
        <taxon>Actinomycetes</taxon>
        <taxon>Micromonosporales</taxon>
        <taxon>Micromonosporaceae</taxon>
        <taxon>Catellatospora</taxon>
    </lineage>
</organism>
<dbReference type="RefSeq" id="WP_166380972.1">
    <property type="nucleotide sequence ID" value="NZ_BAAATT010000030.1"/>
</dbReference>
<evidence type="ECO:0000256" key="1">
    <source>
        <dbReference type="SAM" id="MobiDB-lite"/>
    </source>
</evidence>
<name>A0A8J3LKH3_9ACTN</name>
<keyword evidence="2" id="KW-1133">Transmembrane helix</keyword>
<sequence>MTDPARKPIAPALRNALIGVAAMLIMLTGAGGGYVVWLVTKPGGPAADPVAVAAVDVAPSPTGEPSPSPELSPTPSVAPSPTGKPSPRPTKTPTVKSSPKPTAKIKALSLQSSKNGSLYTATITATVTGTGPVRIRVDFTYPKGGVETGYITRTVTVNGTGGQSVQTVTTSVPLKTVCAHPDTPLGPGIGVSVQVPPYGDFSRTDLADC</sequence>
<feature type="region of interest" description="Disordered" evidence="1">
    <location>
        <begin position="57"/>
        <end position="102"/>
    </location>
</feature>
<feature type="transmembrane region" description="Helical" evidence="2">
    <location>
        <begin position="12"/>
        <end position="37"/>
    </location>
</feature>
<accession>A0A8J3LKH3</accession>
<feature type="compositionally biased region" description="Pro residues" evidence="1">
    <location>
        <begin position="62"/>
        <end position="90"/>
    </location>
</feature>
<proteinExistence type="predicted"/>
<evidence type="ECO:0000256" key="2">
    <source>
        <dbReference type="SAM" id="Phobius"/>
    </source>
</evidence>
<evidence type="ECO:0000313" key="4">
    <source>
        <dbReference type="Proteomes" id="UP000660339"/>
    </source>
</evidence>
<evidence type="ECO:0000313" key="3">
    <source>
        <dbReference type="EMBL" id="GIG17289.1"/>
    </source>
</evidence>
<keyword evidence="2" id="KW-0472">Membrane</keyword>